<gene>
    <name evidence="2" type="ORF">ACFO3E_05720</name>
</gene>
<keyword evidence="1" id="KW-0732">Signal</keyword>
<evidence type="ECO:0008006" key="4">
    <source>
        <dbReference type="Google" id="ProtNLM"/>
    </source>
</evidence>
<evidence type="ECO:0000313" key="3">
    <source>
        <dbReference type="Proteomes" id="UP001595957"/>
    </source>
</evidence>
<feature type="chain" id="PRO_5045141703" description="FecR protein domain-containing protein" evidence="1">
    <location>
        <begin position="20"/>
        <end position="246"/>
    </location>
</feature>
<proteinExistence type="predicted"/>
<reference evidence="3" key="1">
    <citation type="journal article" date="2019" name="Int. J. Syst. Evol. Microbiol.">
        <title>The Global Catalogue of Microorganisms (GCM) 10K type strain sequencing project: providing services to taxonomists for standard genome sequencing and annotation.</title>
        <authorList>
            <consortium name="The Broad Institute Genomics Platform"/>
            <consortium name="The Broad Institute Genome Sequencing Center for Infectious Disease"/>
            <person name="Wu L."/>
            <person name="Ma J."/>
        </authorList>
    </citation>
    <scope>NUCLEOTIDE SEQUENCE [LARGE SCALE GENOMIC DNA]</scope>
    <source>
        <strain evidence="3">NBRC 103632</strain>
    </source>
</reference>
<dbReference type="Proteomes" id="UP001595957">
    <property type="component" value="Unassembled WGS sequence"/>
</dbReference>
<feature type="signal peptide" evidence="1">
    <location>
        <begin position="1"/>
        <end position="19"/>
    </location>
</feature>
<accession>A0ABV9EYX0</accession>
<evidence type="ECO:0000313" key="2">
    <source>
        <dbReference type="EMBL" id="MFC4593690.1"/>
    </source>
</evidence>
<organism evidence="2 3">
    <name type="scientific">Sphingobium tyrosinilyticum</name>
    <dbReference type="NCBI Taxonomy" id="2715436"/>
    <lineage>
        <taxon>Bacteria</taxon>
        <taxon>Pseudomonadati</taxon>
        <taxon>Pseudomonadota</taxon>
        <taxon>Alphaproteobacteria</taxon>
        <taxon>Sphingomonadales</taxon>
        <taxon>Sphingomonadaceae</taxon>
        <taxon>Sphingobium</taxon>
    </lineage>
</organism>
<name>A0ABV9EYX0_9SPHN</name>
<sequence length="246" mass="25152">MKPAILGTIAFGLAVPANAQQMSPPATAAAPIAAQPAMLIAQPQVQQATAVLPANTQITLAMNDTITTKGNRYSEGDTFGLSVVHNVMLGNYVIIPKGSRGVGRITWLTNKGAFGKSGKMEIGLEYVEVGGRQIPLTGTYRQEGEGNTVATVGTVIAVGVFAGFVTGKSGTIPQGRELVARTKEDLPVAFAGPAPVLSAPMAVHAVAAQPSPMTVSAPTAPTSVAPASSSFQAPTGRAKIRCDTCQ</sequence>
<comment type="caution">
    <text evidence="2">The sequence shown here is derived from an EMBL/GenBank/DDBJ whole genome shotgun (WGS) entry which is preliminary data.</text>
</comment>
<protein>
    <recommendedName>
        <fullName evidence="4">FecR protein domain-containing protein</fullName>
    </recommendedName>
</protein>
<evidence type="ECO:0000256" key="1">
    <source>
        <dbReference type="SAM" id="SignalP"/>
    </source>
</evidence>
<dbReference type="EMBL" id="JBHSFZ010000006">
    <property type="protein sequence ID" value="MFC4593690.1"/>
    <property type="molecule type" value="Genomic_DNA"/>
</dbReference>
<dbReference type="RefSeq" id="WP_380803046.1">
    <property type="nucleotide sequence ID" value="NZ_JBHSFZ010000006.1"/>
</dbReference>
<keyword evidence="3" id="KW-1185">Reference proteome</keyword>